<reference evidence="1" key="1">
    <citation type="submission" date="2021-02" db="EMBL/GenBank/DDBJ databases">
        <authorList>
            <person name="Nowell W R."/>
        </authorList>
    </citation>
    <scope>NUCLEOTIDE SEQUENCE</scope>
</reference>
<evidence type="ECO:0000313" key="2">
    <source>
        <dbReference type="Proteomes" id="UP000663882"/>
    </source>
</evidence>
<proteinExistence type="predicted"/>
<dbReference type="Gene3D" id="3.30.420.10">
    <property type="entry name" value="Ribonuclease H-like superfamily/Ribonuclease H"/>
    <property type="match status" value="1"/>
</dbReference>
<name>A0A814PE57_9BILA</name>
<dbReference type="InterPro" id="IPR036397">
    <property type="entry name" value="RNaseH_sf"/>
</dbReference>
<dbReference type="AlphaFoldDB" id="A0A814PE57"/>
<dbReference type="PANTHER" id="PTHR46068">
    <property type="entry name" value="PROTEIN CBG27172"/>
    <property type="match status" value="1"/>
</dbReference>
<dbReference type="EMBL" id="CAJNOO010001146">
    <property type="protein sequence ID" value="CAF1104925.1"/>
    <property type="molecule type" value="Genomic_DNA"/>
</dbReference>
<dbReference type="Proteomes" id="UP000663882">
    <property type="component" value="Unassembled WGS sequence"/>
</dbReference>
<dbReference type="OrthoDB" id="8122262at2759"/>
<comment type="caution">
    <text evidence="1">The sequence shown here is derived from an EMBL/GenBank/DDBJ whole genome shotgun (WGS) entry which is preliminary data.</text>
</comment>
<dbReference type="PANTHER" id="PTHR46068:SF1">
    <property type="entry name" value="TRANSPOSASE IS30-LIKE HTH DOMAIN-CONTAINING PROTEIN"/>
    <property type="match status" value="1"/>
</dbReference>
<sequence>MVKNADYQLRTNILALHNLYPSWPNRRIASELQNSENPPSKPRYLILKIIKRTIERGTVEDRPRSGRKRTTRAAQFKQKNIKTSKSSVWRLCKESKWKFFRLKRSQKLTATHKANRVTTCRILLQKYGLNRNAKRFQWRKVLNTDFSGSIRLIRPNNNKNDGIWAATADEIDSDNRNAGVQKFSAGVILWGGISGDGLYPRNAPFYFNEWLDKKCIQIDKTRRTLDSRLYSMFIQQVIAPTVKQIRPQIDLIFQDDCDRKQRTKQVLGTVTKYFHHRIDPNDCTSKMADIWPIENIWAIIKEKLRGMEFQNIRTLKAAINKVWRSIDATTCKKMMESIPRRMMAVIEKDGSNIHKEDYE</sequence>
<accession>A0A814PE57</accession>
<evidence type="ECO:0008006" key="3">
    <source>
        <dbReference type="Google" id="ProtNLM"/>
    </source>
</evidence>
<dbReference type="GO" id="GO:0003676">
    <property type="term" value="F:nucleic acid binding"/>
    <property type="evidence" value="ECO:0007669"/>
    <property type="project" value="InterPro"/>
</dbReference>
<protein>
    <recommendedName>
        <fullName evidence="3">Tc1-like transposase DDE domain-containing protein</fullName>
    </recommendedName>
</protein>
<gene>
    <name evidence="1" type="ORF">RFH988_LOCUS19518</name>
</gene>
<organism evidence="1 2">
    <name type="scientific">Rotaria sordida</name>
    <dbReference type="NCBI Taxonomy" id="392033"/>
    <lineage>
        <taxon>Eukaryota</taxon>
        <taxon>Metazoa</taxon>
        <taxon>Spiralia</taxon>
        <taxon>Gnathifera</taxon>
        <taxon>Rotifera</taxon>
        <taxon>Eurotatoria</taxon>
        <taxon>Bdelloidea</taxon>
        <taxon>Philodinida</taxon>
        <taxon>Philodinidae</taxon>
        <taxon>Rotaria</taxon>
    </lineage>
</organism>
<evidence type="ECO:0000313" key="1">
    <source>
        <dbReference type="EMBL" id="CAF1104925.1"/>
    </source>
</evidence>